<dbReference type="AlphaFoldDB" id="A0A9P0MNN7"/>
<gene>
    <name evidence="2" type="ORF">NEZAVI_LOCUS10623</name>
</gene>
<evidence type="ECO:0000313" key="2">
    <source>
        <dbReference type="EMBL" id="CAH1401648.1"/>
    </source>
</evidence>
<dbReference type="EMBL" id="OV725081">
    <property type="protein sequence ID" value="CAH1401648.1"/>
    <property type="molecule type" value="Genomic_DNA"/>
</dbReference>
<protein>
    <submittedName>
        <fullName evidence="2">Uncharacterized protein</fullName>
    </submittedName>
</protein>
<evidence type="ECO:0000313" key="3">
    <source>
        <dbReference type="Proteomes" id="UP001152798"/>
    </source>
</evidence>
<feature type="compositionally biased region" description="Polar residues" evidence="1">
    <location>
        <begin position="50"/>
        <end position="59"/>
    </location>
</feature>
<organism evidence="2 3">
    <name type="scientific">Nezara viridula</name>
    <name type="common">Southern green stink bug</name>
    <name type="synonym">Cimex viridulus</name>
    <dbReference type="NCBI Taxonomy" id="85310"/>
    <lineage>
        <taxon>Eukaryota</taxon>
        <taxon>Metazoa</taxon>
        <taxon>Ecdysozoa</taxon>
        <taxon>Arthropoda</taxon>
        <taxon>Hexapoda</taxon>
        <taxon>Insecta</taxon>
        <taxon>Pterygota</taxon>
        <taxon>Neoptera</taxon>
        <taxon>Paraneoptera</taxon>
        <taxon>Hemiptera</taxon>
        <taxon>Heteroptera</taxon>
        <taxon>Panheteroptera</taxon>
        <taxon>Pentatomomorpha</taxon>
        <taxon>Pentatomoidea</taxon>
        <taxon>Pentatomidae</taxon>
        <taxon>Pentatominae</taxon>
        <taxon>Nezara</taxon>
    </lineage>
</organism>
<dbReference type="Proteomes" id="UP001152798">
    <property type="component" value="Chromosome 5"/>
</dbReference>
<sequence>MKNTPTLTFRKGDDERAWAEWEAIKRELLLSGIRVTCGAEESPRDGSYLPENTRQSKAQGSEILVRPTNTLTITGLPHPLLDLESREEKKTGSG</sequence>
<proteinExistence type="predicted"/>
<evidence type="ECO:0000256" key="1">
    <source>
        <dbReference type="SAM" id="MobiDB-lite"/>
    </source>
</evidence>
<name>A0A9P0MNN7_NEZVI</name>
<reference evidence="2" key="1">
    <citation type="submission" date="2022-01" db="EMBL/GenBank/DDBJ databases">
        <authorList>
            <person name="King R."/>
        </authorList>
    </citation>
    <scope>NUCLEOTIDE SEQUENCE</scope>
</reference>
<keyword evidence="3" id="KW-1185">Reference proteome</keyword>
<accession>A0A9P0MNN7</accession>
<feature type="region of interest" description="Disordered" evidence="1">
    <location>
        <begin position="40"/>
        <end position="61"/>
    </location>
</feature>